<proteinExistence type="predicted"/>
<dbReference type="STRING" id="271157.SAMN05444396_106238"/>
<reference evidence="2" key="1">
    <citation type="submission" date="2016-11" db="EMBL/GenBank/DDBJ databases">
        <authorList>
            <person name="Varghese N."/>
            <person name="Submissions S."/>
        </authorList>
    </citation>
    <scope>NUCLEOTIDE SEQUENCE [LARGE SCALE GENOMIC DNA]</scope>
    <source>
        <strain evidence="2">DSM 19741</strain>
    </source>
</reference>
<evidence type="ECO:0000313" key="1">
    <source>
        <dbReference type="EMBL" id="SHG24657.1"/>
    </source>
</evidence>
<evidence type="ECO:0008006" key="3">
    <source>
        <dbReference type="Google" id="ProtNLM"/>
    </source>
</evidence>
<sequence>MNNHYNFQMKQHYRSLFILLLIPFLGFSIENDFNYTKQKNISKAYIVNSDATLAVENSYGTISVTTWNEDKIELDITIKVSGDNEKWVNQRINDIDIDINALKAIISAKTILGNSGYQNQGRNNSFEINYNLKIPKNGSVKLTNKYGNIITTDLFANVDINCKYGKIILGKLWNQSTIQIDYCSNSVINYVKNGTLNAKYSNLKIMEVDKLDLVSDYTDIEIDDCNVLKYESKYGKIKVKNIKTLDASGNYLTIRLGEVFENLKLNTKYSSLKIDSINERANKISIVSGYTGIAIGFDANFAFDFSISLKYANFKYGNELDFYTKEEISNSKKYTGFYKKKDNNNLTIISDYGSITLTKNQ</sequence>
<name>A0A1M5I8W1_9FLAO</name>
<gene>
    <name evidence="1" type="ORF">SAMN05444396_106238</name>
</gene>
<protein>
    <recommendedName>
        <fullName evidence="3">Adhesin</fullName>
    </recommendedName>
</protein>
<organism evidence="1 2">
    <name type="scientific">Flavobacterium segetis</name>
    <dbReference type="NCBI Taxonomy" id="271157"/>
    <lineage>
        <taxon>Bacteria</taxon>
        <taxon>Pseudomonadati</taxon>
        <taxon>Bacteroidota</taxon>
        <taxon>Flavobacteriia</taxon>
        <taxon>Flavobacteriales</taxon>
        <taxon>Flavobacteriaceae</taxon>
        <taxon>Flavobacterium</taxon>
    </lineage>
</organism>
<evidence type="ECO:0000313" key="2">
    <source>
        <dbReference type="Proteomes" id="UP000184036"/>
    </source>
</evidence>
<accession>A0A1M5I8W1</accession>
<keyword evidence="2" id="KW-1185">Reference proteome</keyword>
<dbReference type="EMBL" id="FQWE01000006">
    <property type="protein sequence ID" value="SHG24657.1"/>
    <property type="molecule type" value="Genomic_DNA"/>
</dbReference>
<dbReference type="Proteomes" id="UP000184036">
    <property type="component" value="Unassembled WGS sequence"/>
</dbReference>
<dbReference type="AlphaFoldDB" id="A0A1M5I8W1"/>